<evidence type="ECO:0000313" key="3">
    <source>
        <dbReference type="Proteomes" id="UP000178367"/>
    </source>
</evidence>
<comment type="caution">
    <text evidence="2">The sequence shown here is derived from an EMBL/GenBank/DDBJ whole genome shotgun (WGS) entry which is preliminary data.</text>
</comment>
<dbReference type="Proteomes" id="UP000178367">
    <property type="component" value="Unassembled WGS sequence"/>
</dbReference>
<dbReference type="STRING" id="1797994.A2227_05125"/>
<dbReference type="EMBL" id="MFGB01000005">
    <property type="protein sequence ID" value="OGF27959.1"/>
    <property type="molecule type" value="Genomic_DNA"/>
</dbReference>
<gene>
    <name evidence="2" type="ORF">A2227_05125</name>
</gene>
<keyword evidence="1" id="KW-0812">Transmembrane</keyword>
<keyword evidence="1" id="KW-1133">Transmembrane helix</keyword>
<organism evidence="2 3">
    <name type="scientific">Candidatus Falkowbacteria bacterium RIFOXYA2_FULL_47_19</name>
    <dbReference type="NCBI Taxonomy" id="1797994"/>
    <lineage>
        <taxon>Bacteria</taxon>
        <taxon>Candidatus Falkowiibacteriota</taxon>
    </lineage>
</organism>
<dbReference type="AlphaFoldDB" id="A0A1F5SMT1"/>
<evidence type="ECO:0000313" key="2">
    <source>
        <dbReference type="EMBL" id="OGF27959.1"/>
    </source>
</evidence>
<evidence type="ECO:0000256" key="1">
    <source>
        <dbReference type="SAM" id="Phobius"/>
    </source>
</evidence>
<proteinExistence type="predicted"/>
<sequence>MKMRLKKYIYLINDITNIILKKDREEEAAQAAENVKKLRTALIAAGFLLLVSLIFNIYFLIG</sequence>
<name>A0A1F5SMT1_9BACT</name>
<reference evidence="2 3" key="1">
    <citation type="journal article" date="2016" name="Nat. Commun.">
        <title>Thousands of microbial genomes shed light on interconnected biogeochemical processes in an aquifer system.</title>
        <authorList>
            <person name="Anantharaman K."/>
            <person name="Brown C.T."/>
            <person name="Hug L.A."/>
            <person name="Sharon I."/>
            <person name="Castelle C.J."/>
            <person name="Probst A.J."/>
            <person name="Thomas B.C."/>
            <person name="Singh A."/>
            <person name="Wilkins M.J."/>
            <person name="Karaoz U."/>
            <person name="Brodie E.L."/>
            <person name="Williams K.H."/>
            <person name="Hubbard S.S."/>
            <person name="Banfield J.F."/>
        </authorList>
    </citation>
    <scope>NUCLEOTIDE SEQUENCE [LARGE SCALE GENOMIC DNA]</scope>
</reference>
<keyword evidence="1" id="KW-0472">Membrane</keyword>
<protein>
    <submittedName>
        <fullName evidence="2">Uncharacterized protein</fullName>
    </submittedName>
</protein>
<feature type="transmembrane region" description="Helical" evidence="1">
    <location>
        <begin position="41"/>
        <end position="61"/>
    </location>
</feature>
<accession>A0A1F5SMT1</accession>